<dbReference type="Gene3D" id="1.20.272.40">
    <property type="match status" value="1"/>
</dbReference>
<name>A0A6L3V1P0_9BACI</name>
<dbReference type="CDD" id="cd18805">
    <property type="entry name" value="SF2_C_suv3"/>
    <property type="match status" value="1"/>
</dbReference>
<evidence type="ECO:0000313" key="9">
    <source>
        <dbReference type="Proteomes" id="UP000481030"/>
    </source>
</evidence>
<keyword evidence="3 8" id="KW-0347">Helicase</keyword>
<comment type="caution">
    <text evidence="8">The sequence shown here is derived from an EMBL/GenBank/DDBJ whole genome shotgun (WGS) entry which is preliminary data.</text>
</comment>
<proteinExistence type="predicted"/>
<keyword evidence="9" id="KW-1185">Reference proteome</keyword>
<dbReference type="GO" id="GO:0004386">
    <property type="term" value="F:helicase activity"/>
    <property type="evidence" value="ECO:0007669"/>
    <property type="project" value="UniProtKB-KW"/>
</dbReference>
<keyword evidence="2" id="KW-0378">Hydrolase</keyword>
<organism evidence="8 9">
    <name type="scientific">Cytobacillus depressus</name>
    <dbReference type="NCBI Taxonomy" id="1602942"/>
    <lineage>
        <taxon>Bacteria</taxon>
        <taxon>Bacillati</taxon>
        <taxon>Bacillota</taxon>
        <taxon>Bacilli</taxon>
        <taxon>Bacillales</taxon>
        <taxon>Bacillaceae</taxon>
        <taxon>Cytobacillus</taxon>
    </lineage>
</organism>
<dbReference type="PANTHER" id="PTHR12131">
    <property type="entry name" value="ATP-DEPENDENT RNA AND DNA HELICASE"/>
    <property type="match status" value="1"/>
</dbReference>
<dbReference type="GO" id="GO:0016787">
    <property type="term" value="F:hydrolase activity"/>
    <property type="evidence" value="ECO:0007669"/>
    <property type="project" value="UniProtKB-KW"/>
</dbReference>
<dbReference type="Pfam" id="PF00271">
    <property type="entry name" value="Helicase_C"/>
    <property type="match status" value="1"/>
</dbReference>
<dbReference type="Pfam" id="PF22527">
    <property type="entry name" value="DEXQc_Suv3"/>
    <property type="match status" value="1"/>
</dbReference>
<dbReference type="PROSITE" id="PS51194">
    <property type="entry name" value="HELICASE_CTER"/>
    <property type="match status" value="1"/>
</dbReference>
<reference evidence="8 9" key="1">
    <citation type="journal article" date="2016" name="Antonie Van Leeuwenhoek">
        <title>Bacillus depressus sp. nov., isolated from soil of a sunflower field.</title>
        <authorList>
            <person name="Wei X."/>
            <person name="Xin D."/>
            <person name="Xin Y."/>
            <person name="Zhang H."/>
            <person name="Wang T."/>
            <person name="Zhang J."/>
        </authorList>
    </citation>
    <scope>NUCLEOTIDE SEQUENCE [LARGE SCALE GENOMIC DNA]</scope>
    <source>
        <strain evidence="8 9">BZ1</strain>
    </source>
</reference>
<dbReference type="Gene3D" id="3.40.50.300">
    <property type="entry name" value="P-loop containing nucleotide triphosphate hydrolases"/>
    <property type="match status" value="2"/>
</dbReference>
<feature type="domain" description="Helicase C-terminal" evidence="7">
    <location>
        <begin position="489"/>
        <end position="668"/>
    </location>
</feature>
<dbReference type="GO" id="GO:0005524">
    <property type="term" value="F:ATP binding"/>
    <property type="evidence" value="ECO:0007669"/>
    <property type="project" value="UniProtKB-KW"/>
</dbReference>
<evidence type="ECO:0000259" key="6">
    <source>
        <dbReference type="PROSITE" id="PS51192"/>
    </source>
</evidence>
<keyword evidence="5" id="KW-0175">Coiled coil</keyword>
<dbReference type="InterPro" id="IPR050699">
    <property type="entry name" value="RNA-DNA_Helicase"/>
</dbReference>
<protein>
    <submittedName>
        <fullName evidence="8">RNA helicase</fullName>
    </submittedName>
</protein>
<evidence type="ECO:0000256" key="1">
    <source>
        <dbReference type="ARBA" id="ARBA00022741"/>
    </source>
</evidence>
<dbReference type="InterPro" id="IPR027417">
    <property type="entry name" value="P-loop_NTPase"/>
</dbReference>
<evidence type="ECO:0000313" key="8">
    <source>
        <dbReference type="EMBL" id="KAB2330196.1"/>
    </source>
</evidence>
<dbReference type="InterPro" id="IPR014001">
    <property type="entry name" value="Helicase_ATP-bd"/>
</dbReference>
<dbReference type="Proteomes" id="UP000481030">
    <property type="component" value="Unassembled WGS sequence"/>
</dbReference>
<evidence type="ECO:0000256" key="5">
    <source>
        <dbReference type="SAM" id="Coils"/>
    </source>
</evidence>
<sequence length="851" mass="100288">MKQMELTYRNAIENTKNKILDDINNYLGSQEKLPAFEDYLADRTNYIHQLWLNIWLNKSTNSISRHEKKKFLQEKGFETENVDRKLINQLFRTEMRSYKPFDALDWIHKKWNSGEFDWEHKYTEARADFLQKQEEMQLQASIHKFQEKLIDHIDEMIEKNEKAIFLYARHFIGSQISKDIKIGTKYLQKDTFALERQLQSLGKFQANTFKLAAEFFDELTGDIHRTFHSGRRYFEYETYFDRYIGQLAEFLDKFLLELGNKIIASVSEITISQSFAQSIMQEILSDTSEDLAILYLEQLRDEYLSDLLNVAEKPFSLEKHAEIYENDLEDRKRKREEELAELKRKKEEEKRLITEIFGQEYEPSVNQNIHFTLHIGETNTGKTHRALEKMKASSSGLYLAPLRLLALEVFDKLNEEGTLCSLKTGEEERVVAGATHISCTVEMFHEKESFDCIVIDEAQMITDKDRGFSWYKAITKANANEVHIIGSRNVKDILLELLGEANVEMIEYHRDVPLEVEKREFKFNRVDKGDALICFSRKKVLETASRLENAGHKVSMIYGSMPPETRKKQVQRFNNGETAMIVSTDAIGMGLNLPIRRVVFLENEKFDGQRRRLLTSQEVKQIAGRAGRKGIYNTGKVAFVSNIKKMWDLLISEDEPIQTFSVAPTNVVFERFQKYYRDLGTFFDLWEKFESPKGTKKASLLEEKELYEKIRGTKIEAKIGIMDLYGFLHLPFSKKEPELIGQWEQTMFAIVEGEDLPEPRMKNRNLEDLELTYKAIGLHLLFLYRLDQRTEAIYWERLREQISDKVHDRLRTDVKNMAKKCRRCGRNLPWEHQFQICDQCHERKYRRNYFI</sequence>
<dbReference type="SMART" id="SM00490">
    <property type="entry name" value="HELICc"/>
    <property type="match status" value="1"/>
</dbReference>
<dbReference type="SUPFAM" id="SSF52540">
    <property type="entry name" value="P-loop containing nucleoside triphosphate hydrolases"/>
    <property type="match status" value="1"/>
</dbReference>
<gene>
    <name evidence="8" type="ORF">F7731_20655</name>
</gene>
<feature type="coiled-coil region" evidence="5">
    <location>
        <begin position="321"/>
        <end position="359"/>
    </location>
</feature>
<dbReference type="EMBL" id="WBOS01000015">
    <property type="protein sequence ID" value="KAB2330196.1"/>
    <property type="molecule type" value="Genomic_DNA"/>
</dbReference>
<keyword evidence="1" id="KW-0547">Nucleotide-binding</keyword>
<accession>A0A6L3V1P0</accession>
<feature type="domain" description="Helicase ATP-binding" evidence="6">
    <location>
        <begin position="363"/>
        <end position="487"/>
    </location>
</feature>
<dbReference type="PANTHER" id="PTHR12131:SF1">
    <property type="entry name" value="ATP-DEPENDENT RNA HELICASE SUPV3L1, MITOCHONDRIAL-RELATED"/>
    <property type="match status" value="1"/>
</dbReference>
<evidence type="ECO:0000256" key="2">
    <source>
        <dbReference type="ARBA" id="ARBA00022801"/>
    </source>
</evidence>
<dbReference type="OrthoDB" id="9807155at2"/>
<dbReference type="InterPro" id="IPR001650">
    <property type="entry name" value="Helicase_C-like"/>
</dbReference>
<dbReference type="PROSITE" id="PS51192">
    <property type="entry name" value="HELICASE_ATP_BIND_1"/>
    <property type="match status" value="1"/>
</dbReference>
<evidence type="ECO:0000256" key="4">
    <source>
        <dbReference type="ARBA" id="ARBA00022840"/>
    </source>
</evidence>
<keyword evidence="4" id="KW-0067">ATP-binding</keyword>
<evidence type="ECO:0000259" key="7">
    <source>
        <dbReference type="PROSITE" id="PS51194"/>
    </source>
</evidence>
<evidence type="ECO:0000256" key="3">
    <source>
        <dbReference type="ARBA" id="ARBA00022806"/>
    </source>
</evidence>
<dbReference type="InterPro" id="IPR055206">
    <property type="entry name" value="DEXQc_SUV3"/>
</dbReference>
<dbReference type="AlphaFoldDB" id="A0A6L3V1P0"/>